<evidence type="ECO:0000313" key="4">
    <source>
        <dbReference type="Proteomes" id="UP000267027"/>
    </source>
</evidence>
<evidence type="ECO:0000256" key="1">
    <source>
        <dbReference type="PROSITE-ProRule" id="PRU01005"/>
    </source>
</evidence>
<dbReference type="OrthoDB" id="5872986at2759"/>
<reference evidence="3 4" key="2">
    <citation type="submission" date="2018-11" db="EMBL/GenBank/DDBJ databases">
        <authorList>
            <consortium name="Pathogen Informatics"/>
        </authorList>
    </citation>
    <scope>NUCLEOTIDE SEQUENCE [LARGE SCALE GENOMIC DNA]</scope>
    <source>
        <strain evidence="3 4">Costa Rica</strain>
    </source>
</reference>
<organism evidence="5">
    <name type="scientific">Angiostrongylus costaricensis</name>
    <name type="common">Nematode worm</name>
    <dbReference type="NCBI Taxonomy" id="334426"/>
    <lineage>
        <taxon>Eukaryota</taxon>
        <taxon>Metazoa</taxon>
        <taxon>Ecdysozoa</taxon>
        <taxon>Nematoda</taxon>
        <taxon>Chromadorea</taxon>
        <taxon>Rhabditida</taxon>
        <taxon>Rhabditina</taxon>
        <taxon>Rhabditomorpha</taxon>
        <taxon>Strongyloidea</taxon>
        <taxon>Metastrongylidae</taxon>
        <taxon>Angiostrongylus</taxon>
    </lineage>
</organism>
<keyword evidence="4" id="KW-1185">Reference proteome</keyword>
<sequence>YASYLRNFKNLCRSPCLDGPRRIRKFGYWCPSRLVALSKLLREETINFAFSCSSWVANGFCSSTFYTAQQKRQYCGKACNLC</sequence>
<dbReference type="PANTHER" id="PTHR46707:SF1">
    <property type="entry name" value="COEXPRESSED WITH POLYCYSTINS-RELATED"/>
    <property type="match status" value="1"/>
</dbReference>
<feature type="domain" description="ShKT" evidence="2">
    <location>
        <begin position="44"/>
        <end position="82"/>
    </location>
</feature>
<proteinExistence type="predicted"/>
<evidence type="ECO:0000313" key="3">
    <source>
        <dbReference type="EMBL" id="VDM63330.1"/>
    </source>
</evidence>
<dbReference type="EMBL" id="UYYA01004780">
    <property type="protein sequence ID" value="VDM63330.1"/>
    <property type="molecule type" value="Genomic_DNA"/>
</dbReference>
<dbReference type="AlphaFoldDB" id="A0A0R3PZ19"/>
<reference evidence="5" key="1">
    <citation type="submission" date="2017-02" db="UniProtKB">
        <authorList>
            <consortium name="WormBaseParasite"/>
        </authorList>
    </citation>
    <scope>IDENTIFICATION</scope>
</reference>
<comment type="caution">
    <text evidence="1">Lacks conserved residue(s) required for the propagation of feature annotation.</text>
</comment>
<dbReference type="PROSITE" id="PS51670">
    <property type="entry name" value="SHKT"/>
    <property type="match status" value="1"/>
</dbReference>
<dbReference type="Pfam" id="PF01549">
    <property type="entry name" value="ShK"/>
    <property type="match status" value="1"/>
</dbReference>
<dbReference type="WBParaSite" id="ACOC_0001174401-mRNA-1">
    <property type="protein sequence ID" value="ACOC_0001174401-mRNA-1"/>
    <property type="gene ID" value="ACOC_0001174401"/>
</dbReference>
<name>A0A0R3PZ19_ANGCS</name>
<evidence type="ECO:0000313" key="5">
    <source>
        <dbReference type="WBParaSite" id="ACOC_0001174401-mRNA-1"/>
    </source>
</evidence>
<dbReference type="Gene3D" id="1.10.10.1940">
    <property type="match status" value="1"/>
</dbReference>
<dbReference type="PANTHER" id="PTHR46707">
    <property type="entry name" value="PROTEIN CBG07468"/>
    <property type="match status" value="1"/>
</dbReference>
<dbReference type="InterPro" id="IPR003582">
    <property type="entry name" value="ShKT_dom"/>
</dbReference>
<accession>A0A0R3PZ19</accession>
<dbReference type="Proteomes" id="UP000267027">
    <property type="component" value="Unassembled WGS sequence"/>
</dbReference>
<gene>
    <name evidence="3" type="ORF">ACOC_LOCUS11745</name>
</gene>
<protein>
    <submittedName>
        <fullName evidence="5">ShKT domain-containing protein</fullName>
    </submittedName>
</protein>
<evidence type="ECO:0000259" key="2">
    <source>
        <dbReference type="PROSITE" id="PS51670"/>
    </source>
</evidence>